<dbReference type="EC" id="2.3.1.225" evidence="8"/>
<dbReference type="GO" id="GO:0005794">
    <property type="term" value="C:Golgi apparatus"/>
    <property type="evidence" value="ECO:0007669"/>
    <property type="project" value="TreeGrafter"/>
</dbReference>
<dbReference type="Proteomes" id="UP001190700">
    <property type="component" value="Unassembled WGS sequence"/>
</dbReference>
<organism evidence="10 11">
    <name type="scientific">Cymbomonas tetramitiformis</name>
    <dbReference type="NCBI Taxonomy" id="36881"/>
    <lineage>
        <taxon>Eukaryota</taxon>
        <taxon>Viridiplantae</taxon>
        <taxon>Chlorophyta</taxon>
        <taxon>Pyramimonadophyceae</taxon>
        <taxon>Pyramimonadales</taxon>
        <taxon>Pyramimonadaceae</taxon>
        <taxon>Cymbomonas</taxon>
    </lineage>
</organism>
<evidence type="ECO:0000256" key="3">
    <source>
        <dbReference type="ARBA" id="ARBA00022692"/>
    </source>
</evidence>
<feature type="transmembrane region" description="Helical" evidence="8">
    <location>
        <begin position="44"/>
        <end position="65"/>
    </location>
</feature>
<dbReference type="GO" id="GO:0019706">
    <property type="term" value="F:protein-cysteine S-palmitoyltransferase activity"/>
    <property type="evidence" value="ECO:0007669"/>
    <property type="project" value="UniProtKB-EC"/>
</dbReference>
<proteinExistence type="inferred from homology"/>
<keyword evidence="11" id="KW-1185">Reference proteome</keyword>
<keyword evidence="3 8" id="KW-0812">Transmembrane</keyword>
<keyword evidence="4 8" id="KW-1133">Transmembrane helix</keyword>
<reference evidence="10 11" key="1">
    <citation type="journal article" date="2015" name="Genome Biol. Evol.">
        <title>Comparative Genomics of a Bacterivorous Green Alga Reveals Evolutionary Causalities and Consequences of Phago-Mixotrophic Mode of Nutrition.</title>
        <authorList>
            <person name="Burns J.A."/>
            <person name="Paasch A."/>
            <person name="Narechania A."/>
            <person name="Kim E."/>
        </authorList>
    </citation>
    <scope>NUCLEOTIDE SEQUENCE [LARGE SCALE GENOMIC DNA]</scope>
    <source>
        <strain evidence="10 11">PLY_AMNH</strain>
    </source>
</reference>
<keyword evidence="2 8" id="KW-0808">Transferase</keyword>
<evidence type="ECO:0000256" key="8">
    <source>
        <dbReference type="RuleBase" id="RU079119"/>
    </source>
</evidence>
<dbReference type="AlphaFoldDB" id="A0AAE0CFA7"/>
<evidence type="ECO:0000313" key="10">
    <source>
        <dbReference type="EMBL" id="KAK3252855.1"/>
    </source>
</evidence>
<feature type="transmembrane region" description="Helical" evidence="8">
    <location>
        <begin position="192"/>
        <end position="210"/>
    </location>
</feature>
<feature type="transmembrane region" description="Helical" evidence="8">
    <location>
        <begin position="230"/>
        <end position="252"/>
    </location>
</feature>
<name>A0AAE0CFA7_9CHLO</name>
<protein>
    <recommendedName>
        <fullName evidence="8">S-acyltransferase</fullName>
        <ecNumber evidence="8">2.3.1.225</ecNumber>
    </recommendedName>
    <alternativeName>
        <fullName evidence="8">Palmitoyltransferase</fullName>
    </alternativeName>
</protein>
<evidence type="ECO:0000256" key="7">
    <source>
        <dbReference type="ARBA" id="ARBA00038298"/>
    </source>
</evidence>
<comment type="similarity">
    <text evidence="7">Belongs to the DHHC palmitoyltransferase family. PFA5 subfamily.</text>
</comment>
<dbReference type="GO" id="GO:0006612">
    <property type="term" value="P:protein targeting to membrane"/>
    <property type="evidence" value="ECO:0007669"/>
    <property type="project" value="TreeGrafter"/>
</dbReference>
<dbReference type="PANTHER" id="PTHR22883:SF23">
    <property type="entry name" value="PALMITOYLTRANSFERASE ZDHHC6"/>
    <property type="match status" value="1"/>
</dbReference>
<gene>
    <name evidence="10" type="ORF">CYMTET_37870</name>
</gene>
<feature type="domain" description="Palmitoyltransferase DHHC" evidence="9">
    <location>
        <begin position="145"/>
        <end position="265"/>
    </location>
</feature>
<comment type="catalytic activity">
    <reaction evidence="8">
        <text>L-cysteinyl-[protein] + hexadecanoyl-CoA = S-hexadecanoyl-L-cysteinyl-[protein] + CoA</text>
        <dbReference type="Rhea" id="RHEA:36683"/>
        <dbReference type="Rhea" id="RHEA-COMP:10131"/>
        <dbReference type="Rhea" id="RHEA-COMP:11032"/>
        <dbReference type="ChEBI" id="CHEBI:29950"/>
        <dbReference type="ChEBI" id="CHEBI:57287"/>
        <dbReference type="ChEBI" id="CHEBI:57379"/>
        <dbReference type="ChEBI" id="CHEBI:74151"/>
        <dbReference type="EC" id="2.3.1.225"/>
    </reaction>
</comment>
<evidence type="ECO:0000313" key="11">
    <source>
        <dbReference type="Proteomes" id="UP001190700"/>
    </source>
</evidence>
<evidence type="ECO:0000259" key="9">
    <source>
        <dbReference type="Pfam" id="PF01529"/>
    </source>
</evidence>
<evidence type="ECO:0000256" key="5">
    <source>
        <dbReference type="ARBA" id="ARBA00023136"/>
    </source>
</evidence>
<dbReference type="GO" id="GO:0005783">
    <property type="term" value="C:endoplasmic reticulum"/>
    <property type="evidence" value="ECO:0007669"/>
    <property type="project" value="TreeGrafter"/>
</dbReference>
<keyword evidence="5 8" id="KW-0472">Membrane</keyword>
<keyword evidence="6 8" id="KW-0012">Acyltransferase</keyword>
<sequence>MSLNSAELDTPILERGDVGLERTDGASASDTAGERPVRRWGESIAGPAGLAFYIAMLTICGFFFMLPGFDLSLQIVFGSLSGLSFLFLFLTHQIDPGVIPPSSVKDPTVAAVEENRISSMEAGMWRGPTGTWVRAQGVSGEERMQQERYCSSCNIWRPPRASHCNTCGYCFERFDHHCGAMGTCVAKGNHRFFVAFLFCSSSACILLLVTGCMQLHYNGFPTQKDEWGKATTYILCTMILVVGYSSFIWFFAMSHCAMLLCDVTSKQLACSQGSGGSSHQCTAHVRGIMTNLGSVCCGPVLWKHRTLLNDDDKI</sequence>
<comment type="subcellular location">
    <subcellularLocation>
        <location evidence="1">Membrane</location>
        <topology evidence="1">Multi-pass membrane protein</topology>
    </subcellularLocation>
</comment>
<evidence type="ECO:0000256" key="2">
    <source>
        <dbReference type="ARBA" id="ARBA00022679"/>
    </source>
</evidence>
<dbReference type="InterPro" id="IPR039859">
    <property type="entry name" value="PFA4/ZDH16/20/ERF2-like"/>
</dbReference>
<accession>A0AAE0CFA7</accession>
<comment type="domain">
    <text evidence="8">The DHHC domain is required for palmitoyltransferase activity.</text>
</comment>
<evidence type="ECO:0000256" key="1">
    <source>
        <dbReference type="ARBA" id="ARBA00004141"/>
    </source>
</evidence>
<evidence type="ECO:0000256" key="6">
    <source>
        <dbReference type="ARBA" id="ARBA00023315"/>
    </source>
</evidence>
<comment type="caution">
    <text evidence="10">The sequence shown here is derived from an EMBL/GenBank/DDBJ whole genome shotgun (WGS) entry which is preliminary data.</text>
</comment>
<dbReference type="PROSITE" id="PS50216">
    <property type="entry name" value="DHHC"/>
    <property type="match status" value="1"/>
</dbReference>
<feature type="transmembrane region" description="Helical" evidence="8">
    <location>
        <begin position="71"/>
        <end position="90"/>
    </location>
</feature>
<dbReference type="InterPro" id="IPR001594">
    <property type="entry name" value="Palmitoyltrfase_DHHC"/>
</dbReference>
<dbReference type="Pfam" id="PF01529">
    <property type="entry name" value="DHHC"/>
    <property type="match status" value="1"/>
</dbReference>
<dbReference type="PANTHER" id="PTHR22883">
    <property type="entry name" value="ZINC FINGER DHHC DOMAIN CONTAINING PROTEIN"/>
    <property type="match status" value="1"/>
</dbReference>
<dbReference type="GO" id="GO:0016020">
    <property type="term" value="C:membrane"/>
    <property type="evidence" value="ECO:0007669"/>
    <property type="project" value="UniProtKB-SubCell"/>
</dbReference>
<evidence type="ECO:0000256" key="4">
    <source>
        <dbReference type="ARBA" id="ARBA00022989"/>
    </source>
</evidence>
<dbReference type="EMBL" id="LGRX02025133">
    <property type="protein sequence ID" value="KAK3252855.1"/>
    <property type="molecule type" value="Genomic_DNA"/>
</dbReference>